<dbReference type="OrthoDB" id="128600at2"/>
<keyword evidence="3" id="KW-1185">Reference proteome</keyword>
<dbReference type="PANTHER" id="PTHR38113">
    <property type="match status" value="1"/>
</dbReference>
<evidence type="ECO:0000313" key="2">
    <source>
        <dbReference type="EMBL" id="BAK33671.1"/>
    </source>
</evidence>
<feature type="domain" description="DUF2293" evidence="1">
    <location>
        <begin position="135"/>
        <end position="221"/>
    </location>
</feature>
<dbReference type="eggNOG" id="COG5586">
    <property type="taxonomic scope" value="Bacteria"/>
</dbReference>
<protein>
    <recommendedName>
        <fullName evidence="1">DUF2293 domain-containing protein</fullName>
    </recommendedName>
</protein>
<dbReference type="STRING" id="1032480.MLP_06570"/>
<evidence type="ECO:0000259" key="1">
    <source>
        <dbReference type="Pfam" id="PF10056"/>
    </source>
</evidence>
<dbReference type="Pfam" id="PF10056">
    <property type="entry name" value="DUF2293"/>
    <property type="match status" value="1"/>
</dbReference>
<dbReference type="PANTHER" id="PTHR38113:SF2">
    <property type="entry name" value="DUF2293 DOMAIN-CONTAINING PROTEIN"/>
    <property type="match status" value="1"/>
</dbReference>
<name>F5XKY3_MICPN</name>
<dbReference type="HOGENOM" id="CLU_067495_1_0_11"/>
<sequence>MAERAKDIVVIMGRRPFTCAGCQEEFDRGSWFRMDDEGTLCLDCADLGHLEFLGSGNAALTRRAKKHSRLSAVVVQWARARNRYERQGILVEPGAIEQAEQECLADVEVRERRRQRDLVRREAEDEDLVERFAAAIRQQFPGCPELRAARIARHTVTRSSGRVGRSAAGRSLDPEAVRLAVVASVRHVDTPYENLLMGGFSRQEARDEVRDLVDEVLTGWQA</sequence>
<dbReference type="RefSeq" id="WP_013861560.1">
    <property type="nucleotide sequence ID" value="NC_015635.1"/>
</dbReference>
<evidence type="ECO:0000313" key="3">
    <source>
        <dbReference type="Proteomes" id="UP000007947"/>
    </source>
</evidence>
<dbReference type="AlphaFoldDB" id="F5XKY3"/>
<dbReference type="EMBL" id="AP012204">
    <property type="protein sequence ID" value="BAK33671.1"/>
    <property type="molecule type" value="Genomic_DNA"/>
</dbReference>
<dbReference type="InterPro" id="IPR018744">
    <property type="entry name" value="DUF2293"/>
</dbReference>
<proteinExistence type="predicted"/>
<gene>
    <name evidence="2" type="ordered locus">MLP_06570</name>
</gene>
<accession>F5XKY3</accession>
<reference evidence="2 3" key="1">
    <citation type="submission" date="2011-05" db="EMBL/GenBank/DDBJ databases">
        <title>Whole genome sequence of Microlunatus phosphovorus NM-1.</title>
        <authorList>
            <person name="Hosoyama A."/>
            <person name="Sasaki K."/>
            <person name="Harada T."/>
            <person name="Igarashi R."/>
            <person name="Kawakoshi A."/>
            <person name="Sasagawa M."/>
            <person name="Fukada J."/>
            <person name="Nakamura S."/>
            <person name="Katano Y."/>
            <person name="Hanada S."/>
            <person name="Kamagata Y."/>
            <person name="Nakamura N."/>
            <person name="Yamazaki S."/>
            <person name="Fujita N."/>
        </authorList>
    </citation>
    <scope>NUCLEOTIDE SEQUENCE [LARGE SCALE GENOMIC DNA]</scope>
    <source>
        <strain evidence="3">ATCC 700054 / DSM 10555 / JCM 9379 / NBRC 101784 / NCIMB 13414 / VKM Ac-1990 / NM-1</strain>
    </source>
</reference>
<organism evidence="2 3">
    <name type="scientific">Microlunatus phosphovorus (strain ATCC 700054 / DSM 10555 / JCM 9379 / NBRC 101784 / NCIMB 13414 / VKM Ac-1990 / NM-1)</name>
    <dbReference type="NCBI Taxonomy" id="1032480"/>
    <lineage>
        <taxon>Bacteria</taxon>
        <taxon>Bacillati</taxon>
        <taxon>Actinomycetota</taxon>
        <taxon>Actinomycetes</taxon>
        <taxon>Propionibacteriales</taxon>
        <taxon>Propionibacteriaceae</taxon>
        <taxon>Microlunatus</taxon>
    </lineage>
</organism>
<dbReference type="KEGG" id="mph:MLP_06570"/>
<dbReference type="Proteomes" id="UP000007947">
    <property type="component" value="Chromosome"/>
</dbReference>